<reference evidence="2" key="1">
    <citation type="journal article" date="2019" name="Int. J. Syst. Evol. Microbiol.">
        <title>The Global Catalogue of Microorganisms (GCM) 10K type strain sequencing project: providing services to taxonomists for standard genome sequencing and annotation.</title>
        <authorList>
            <consortium name="The Broad Institute Genomics Platform"/>
            <consortium name="The Broad Institute Genome Sequencing Center for Infectious Disease"/>
            <person name="Wu L."/>
            <person name="Ma J."/>
        </authorList>
    </citation>
    <scope>NUCLEOTIDE SEQUENCE [LARGE SCALE GENOMIC DNA]</scope>
    <source>
        <strain evidence="2">KCTC 33676</strain>
    </source>
</reference>
<keyword evidence="2" id="KW-1185">Reference proteome</keyword>
<evidence type="ECO:0000313" key="2">
    <source>
        <dbReference type="Proteomes" id="UP001597497"/>
    </source>
</evidence>
<sequence>MYNQPATSTYQPPVQPISLVDPYVYQTLLTVKGKSIVVDTVRGSIRGTLAEVQPDHIVLQEPKGTSTFFVRIAQIVWVMPET</sequence>
<dbReference type="EMBL" id="JBHUMM010000007">
    <property type="protein sequence ID" value="MFD2670907.1"/>
    <property type="molecule type" value="Genomic_DNA"/>
</dbReference>
<accession>A0ABW5R740</accession>
<organism evidence="1 2">
    <name type="scientific">Marinicrinis sediminis</name>
    <dbReference type="NCBI Taxonomy" id="1652465"/>
    <lineage>
        <taxon>Bacteria</taxon>
        <taxon>Bacillati</taxon>
        <taxon>Bacillota</taxon>
        <taxon>Bacilli</taxon>
        <taxon>Bacillales</taxon>
        <taxon>Paenibacillaceae</taxon>
    </lineage>
</organism>
<proteinExistence type="predicted"/>
<dbReference type="Pfam" id="PF10842">
    <property type="entry name" value="DUF2642"/>
    <property type="match status" value="1"/>
</dbReference>
<evidence type="ECO:0000313" key="1">
    <source>
        <dbReference type="EMBL" id="MFD2670907.1"/>
    </source>
</evidence>
<dbReference type="RefSeq" id="WP_379928330.1">
    <property type="nucleotide sequence ID" value="NZ_JBHUMM010000007.1"/>
</dbReference>
<name>A0ABW5R740_9BACL</name>
<comment type="caution">
    <text evidence="1">The sequence shown here is derived from an EMBL/GenBank/DDBJ whole genome shotgun (WGS) entry which is preliminary data.</text>
</comment>
<protein>
    <submittedName>
        <fullName evidence="1">YuzF family protein</fullName>
    </submittedName>
</protein>
<dbReference type="InterPro" id="IPR020139">
    <property type="entry name" value="DUF2642"/>
</dbReference>
<gene>
    <name evidence="1" type="ORF">ACFSUC_04705</name>
</gene>
<dbReference type="Proteomes" id="UP001597497">
    <property type="component" value="Unassembled WGS sequence"/>
</dbReference>